<dbReference type="OMA" id="GDQAYVM"/>
<dbReference type="Pfam" id="PF03747">
    <property type="entry name" value="ADP_ribosyl_GH"/>
    <property type="match status" value="1"/>
</dbReference>
<gene>
    <name evidence="1" type="ORF">PTSG_10360</name>
</gene>
<keyword evidence="2" id="KW-1185">Reference proteome</keyword>
<dbReference type="InterPro" id="IPR036705">
    <property type="entry name" value="Ribosyl_crysJ1_sf"/>
</dbReference>
<dbReference type="PANTHER" id="PTHR16222:SF17">
    <property type="entry name" value="SELENOPROTEIN J"/>
    <property type="match status" value="1"/>
</dbReference>
<dbReference type="Proteomes" id="UP000007799">
    <property type="component" value="Unassembled WGS sequence"/>
</dbReference>
<dbReference type="InParanoid" id="F2UR31"/>
<evidence type="ECO:0008006" key="3">
    <source>
        <dbReference type="Google" id="ProtNLM"/>
    </source>
</evidence>
<organism evidence="2">
    <name type="scientific">Salpingoeca rosetta (strain ATCC 50818 / BSB-021)</name>
    <dbReference type="NCBI Taxonomy" id="946362"/>
    <lineage>
        <taxon>Eukaryota</taxon>
        <taxon>Choanoflagellata</taxon>
        <taxon>Craspedida</taxon>
        <taxon>Salpingoecidae</taxon>
        <taxon>Salpingoeca</taxon>
    </lineage>
</organism>
<accession>F2UR31</accession>
<dbReference type="eggNOG" id="ENOG502QUJI">
    <property type="taxonomic scope" value="Eukaryota"/>
</dbReference>
<sequence>MSARRACVVGGLLSDAATTPLHWVYDVAKLSTFLKENGIVDEPEFCSKPQCPFYEAKVGDLSPYGGEYVAMLNGLAKTDAANKGTLDPKAVEKEMCEFFASWKGYKNHVTKTLEANAAKGATYPDTADKDDNQANGMAKAPLIAAAFGKADDFVATAKAAVALMQSRPSAVQYGLAAAIITKNVLDGATVGDAIKAAESSDSLDATTKADITDVLANKDGDIAALSKKWGISCSYPGAFKLSLLVILQSSSFKEAVRTNIKLGGDNCSRAAFIGGVFAAASPDQVPEEEWFSRTADAAAFRATINTLFPAAE</sequence>
<dbReference type="GeneID" id="16068940"/>
<dbReference type="SUPFAM" id="SSF101478">
    <property type="entry name" value="ADP-ribosylglycohydrolase"/>
    <property type="match status" value="1"/>
</dbReference>
<dbReference type="AlphaFoldDB" id="F2UR31"/>
<evidence type="ECO:0000313" key="1">
    <source>
        <dbReference type="EMBL" id="EGD80086.1"/>
    </source>
</evidence>
<dbReference type="OrthoDB" id="547734at2759"/>
<dbReference type="Gene3D" id="1.10.4080.10">
    <property type="entry name" value="ADP-ribosylation/Crystallin J1"/>
    <property type="match status" value="1"/>
</dbReference>
<dbReference type="InterPro" id="IPR005502">
    <property type="entry name" value="Ribosyl_crysJ1"/>
</dbReference>
<protein>
    <recommendedName>
        <fullName evidence="3">ADP-ribosylation/Crystallin J1</fullName>
    </recommendedName>
</protein>
<reference evidence="1" key="1">
    <citation type="submission" date="2009-08" db="EMBL/GenBank/DDBJ databases">
        <title>Annotation of Salpingoeca rosetta.</title>
        <authorList>
            <consortium name="The Broad Institute Genome Sequencing Platform"/>
            <person name="Russ C."/>
            <person name="Cuomo C."/>
            <person name="Burger G."/>
            <person name="Gray M.W."/>
            <person name="Holland P.W.H."/>
            <person name="King N."/>
            <person name="Lang F.B.F."/>
            <person name="Roger A.J."/>
            <person name="Ruiz-Trillo I."/>
            <person name="Young S.K."/>
            <person name="Zeng Q."/>
            <person name="Gargeya S."/>
            <person name="Alvarado L."/>
            <person name="Berlin A."/>
            <person name="Chapman S.B."/>
            <person name="Chen Z."/>
            <person name="Freedman E."/>
            <person name="Gellesch M."/>
            <person name="Goldberg J."/>
            <person name="Griggs A."/>
            <person name="Gujja S."/>
            <person name="Heilman E."/>
            <person name="Heiman D."/>
            <person name="Howarth C."/>
            <person name="Mehta T."/>
            <person name="Neiman D."/>
            <person name="Pearson M."/>
            <person name="Roberts A."/>
            <person name="Saif S."/>
            <person name="Shea T."/>
            <person name="Shenoy N."/>
            <person name="Sisk P."/>
            <person name="Stolte C."/>
            <person name="Sykes S."/>
            <person name="White J."/>
            <person name="Yandava C."/>
            <person name="Haas B."/>
            <person name="Nusbaum C."/>
            <person name="Birren B."/>
        </authorList>
    </citation>
    <scope>NUCLEOTIDE SEQUENCE [LARGE SCALE GENOMIC DNA]</scope>
    <source>
        <strain evidence="1">ATCC 50818</strain>
    </source>
</reference>
<name>F2UR31_SALR5</name>
<dbReference type="EMBL" id="GL832990">
    <property type="protein sequence ID" value="EGD80086.1"/>
    <property type="molecule type" value="Genomic_DNA"/>
</dbReference>
<dbReference type="STRING" id="946362.F2UR31"/>
<dbReference type="PANTHER" id="PTHR16222">
    <property type="entry name" value="ADP-RIBOSYLGLYCOHYDROLASE"/>
    <property type="match status" value="1"/>
</dbReference>
<proteinExistence type="predicted"/>
<dbReference type="RefSeq" id="XP_004988411.1">
    <property type="nucleotide sequence ID" value="XM_004988354.1"/>
</dbReference>
<dbReference type="InterPro" id="IPR050792">
    <property type="entry name" value="ADP-ribosylglycohydrolase"/>
</dbReference>
<dbReference type="KEGG" id="sre:PTSG_10360"/>
<evidence type="ECO:0000313" key="2">
    <source>
        <dbReference type="Proteomes" id="UP000007799"/>
    </source>
</evidence>